<evidence type="ECO:0000313" key="2">
    <source>
        <dbReference type="Proteomes" id="UP000642284"/>
    </source>
</evidence>
<dbReference type="Proteomes" id="UP000642284">
    <property type="component" value="Unassembled WGS sequence"/>
</dbReference>
<sequence>MPTPPPLPTLPGLPQNTAVLAFLRAQAAPPGPVRTYDIDAWELHTHPDLMERIGALAPYGQLHSAYGVPVLAYEGVAAAVALGTETLLLRLRAHPPQLAESAPCPPPITFFVAPQRGYRPSELA</sequence>
<keyword evidence="2" id="KW-1185">Reference proteome</keyword>
<organism evidence="1 2">
    <name type="scientific">Streptomyces polyasparticus</name>
    <dbReference type="NCBI Taxonomy" id="2767826"/>
    <lineage>
        <taxon>Bacteria</taxon>
        <taxon>Bacillati</taxon>
        <taxon>Actinomycetota</taxon>
        <taxon>Actinomycetes</taxon>
        <taxon>Kitasatosporales</taxon>
        <taxon>Streptomycetaceae</taxon>
        <taxon>Streptomyces</taxon>
    </lineage>
</organism>
<comment type="caution">
    <text evidence="1">The sequence shown here is derived from an EMBL/GenBank/DDBJ whole genome shotgun (WGS) entry which is preliminary data.</text>
</comment>
<protein>
    <submittedName>
        <fullName evidence="1">Uncharacterized protein</fullName>
    </submittedName>
</protein>
<accession>A0ABR7SU14</accession>
<reference evidence="1 2" key="1">
    <citation type="submission" date="2020-08" db="EMBL/GenBank/DDBJ databases">
        <title>Genemic of Streptomyces polyaspartic.</title>
        <authorList>
            <person name="Liu W."/>
        </authorList>
    </citation>
    <scope>NUCLEOTIDE SEQUENCE [LARGE SCALE GENOMIC DNA]</scope>
    <source>
        <strain evidence="1 2">TRM66268-LWL</strain>
    </source>
</reference>
<gene>
    <name evidence="1" type="ORF">H9Y04_41210</name>
</gene>
<proteinExistence type="predicted"/>
<dbReference type="EMBL" id="JACTVJ010000031">
    <property type="protein sequence ID" value="MBC9718965.1"/>
    <property type="molecule type" value="Genomic_DNA"/>
</dbReference>
<name>A0ABR7SU14_9ACTN</name>
<dbReference type="RefSeq" id="WP_187819394.1">
    <property type="nucleotide sequence ID" value="NZ_JACTVJ010000031.1"/>
</dbReference>
<evidence type="ECO:0000313" key="1">
    <source>
        <dbReference type="EMBL" id="MBC9718965.1"/>
    </source>
</evidence>